<keyword evidence="5" id="KW-1185">Reference proteome</keyword>
<dbReference type="AlphaFoldDB" id="A0A8J9VSI5"/>
<evidence type="ECO:0000313" key="5">
    <source>
        <dbReference type="Proteomes" id="UP000838878"/>
    </source>
</evidence>
<organism evidence="4 5">
    <name type="scientific">Brenthis ino</name>
    <name type="common">lesser marbled fritillary</name>
    <dbReference type="NCBI Taxonomy" id="405034"/>
    <lineage>
        <taxon>Eukaryota</taxon>
        <taxon>Metazoa</taxon>
        <taxon>Ecdysozoa</taxon>
        <taxon>Arthropoda</taxon>
        <taxon>Hexapoda</taxon>
        <taxon>Insecta</taxon>
        <taxon>Pterygota</taxon>
        <taxon>Neoptera</taxon>
        <taxon>Endopterygota</taxon>
        <taxon>Lepidoptera</taxon>
        <taxon>Glossata</taxon>
        <taxon>Ditrysia</taxon>
        <taxon>Papilionoidea</taxon>
        <taxon>Nymphalidae</taxon>
        <taxon>Heliconiinae</taxon>
        <taxon>Argynnini</taxon>
        <taxon>Brenthis</taxon>
    </lineage>
</organism>
<feature type="chain" id="PRO_5035458769" evidence="3">
    <location>
        <begin position="16"/>
        <end position="724"/>
    </location>
</feature>
<name>A0A8J9VSI5_9NEOP</name>
<feature type="non-terminal residue" evidence="4">
    <location>
        <position position="724"/>
    </location>
</feature>
<accession>A0A8J9VSI5</accession>
<sequence>MHVVLLLAICGISDAFSLKDTCEMCYGYDCTSINGARCEYYREANEILEEDDEYEKEENELTNEVDNILGEYVDIDNICNGCKMCNCDISGVWSCTNKEKCHSEPLLVIDHRMLVLAMENLNEFKKFHLLGTEKSINNMNNGININSPVDIVTWMYDVKNLDLDLDGRNTIEKAALRNSTSGLEYVDNDSALLDFFKHQNLKPKRSEKRNAILVTNESYINAIIDNHTAIDEDLHNTVIFPLLNIVNEKEKELNRVISIKDNLLSYLKSHTNITLKNITTTSKNVENSSLYLYQFDVSPAILNNFRRLNPNRLEDYLKKLKRDIYEVMRDIARIQRLSNSSKMPQDLKMLIKAMRNYVNKENKRKKIKQSEIIINLRRKLDKDKNDENEYPINTINNILEVLDRDMPTADALAPLSQHCRKILKRIVKHFAIEDPVSMISEVFYPENNVENYLNSVGIKWQKLTLGIGKNEISEKLYSLKLFELALSKDITTIQKTVEIIEFAQTRRMNVIDNFVGERIASKIGNDLRKINNRVNQILHFQTIGKKDIISSTSQALTSRDINKTERKSFLQRIKKLMKNSKKDIKDLLHKVKKSNVMKRIAKKKMDELTYKKFSEYEETMQRWKNNLNVVTRRKRNDGYFQKYVNRMKNIIPSYLRGKVKPVVKKKINKSETLQSKHQNKGKKNNKNITSTTPLIKLSTKRKHKGKRRHSHNKNVQQSKSTTQV</sequence>
<evidence type="ECO:0000256" key="3">
    <source>
        <dbReference type="SAM" id="SignalP"/>
    </source>
</evidence>
<feature type="compositionally biased region" description="Basic residues" evidence="2">
    <location>
        <begin position="698"/>
        <end position="712"/>
    </location>
</feature>
<feature type="signal peptide" evidence="3">
    <location>
        <begin position="1"/>
        <end position="15"/>
    </location>
</feature>
<proteinExistence type="predicted"/>
<feature type="coiled-coil region" evidence="1">
    <location>
        <begin position="44"/>
        <end position="71"/>
    </location>
</feature>
<protein>
    <submittedName>
        <fullName evidence="4">Uncharacterized protein</fullName>
    </submittedName>
</protein>
<feature type="coiled-coil region" evidence="1">
    <location>
        <begin position="570"/>
        <end position="633"/>
    </location>
</feature>
<dbReference type="EMBL" id="OV170232">
    <property type="protein sequence ID" value="CAH0717552.1"/>
    <property type="molecule type" value="Genomic_DNA"/>
</dbReference>
<dbReference type="OrthoDB" id="6924888at2759"/>
<evidence type="ECO:0000256" key="1">
    <source>
        <dbReference type="SAM" id="Coils"/>
    </source>
</evidence>
<dbReference type="Proteomes" id="UP000838878">
    <property type="component" value="Chromosome 12"/>
</dbReference>
<feature type="compositionally biased region" description="Polar residues" evidence="2">
    <location>
        <begin position="714"/>
        <end position="724"/>
    </location>
</feature>
<reference evidence="4" key="1">
    <citation type="submission" date="2021-12" db="EMBL/GenBank/DDBJ databases">
        <authorList>
            <person name="Martin H S."/>
        </authorList>
    </citation>
    <scope>NUCLEOTIDE SEQUENCE</scope>
</reference>
<feature type="region of interest" description="Disordered" evidence="2">
    <location>
        <begin position="667"/>
        <end position="724"/>
    </location>
</feature>
<gene>
    <name evidence="4" type="ORF">BINO364_LOCUS4147</name>
</gene>
<evidence type="ECO:0000313" key="4">
    <source>
        <dbReference type="EMBL" id="CAH0717552.1"/>
    </source>
</evidence>
<keyword evidence="3" id="KW-0732">Signal</keyword>
<keyword evidence="1" id="KW-0175">Coiled coil</keyword>
<evidence type="ECO:0000256" key="2">
    <source>
        <dbReference type="SAM" id="MobiDB-lite"/>
    </source>
</evidence>